<organism evidence="2 3">
    <name type="scientific">Bodo saltans</name>
    <name type="common">Flagellated protozoan</name>
    <dbReference type="NCBI Taxonomy" id="75058"/>
    <lineage>
        <taxon>Eukaryota</taxon>
        <taxon>Discoba</taxon>
        <taxon>Euglenozoa</taxon>
        <taxon>Kinetoplastea</taxon>
        <taxon>Metakinetoplastina</taxon>
        <taxon>Eubodonida</taxon>
        <taxon>Bodonidae</taxon>
        <taxon>Bodo</taxon>
    </lineage>
</organism>
<dbReference type="EMBL" id="CYKH01001947">
    <property type="protein sequence ID" value="CUG91640.1"/>
    <property type="molecule type" value="Genomic_DNA"/>
</dbReference>
<name>A0A0S4JQJ7_BODSA</name>
<dbReference type="Proteomes" id="UP000051952">
    <property type="component" value="Unassembled WGS sequence"/>
</dbReference>
<sequence>MARPGANEILRTIVGLLMLANVGCFFYYFIVHRPSTNLVLQAQLSTLARLKEATGHEHVNDTIKHAVKGWNVDDAAVVHNPSIGAAYYQAHGIDHVQLGIAGSPWWSMKRSEEENAGGHLVDVPSGVVPFSGQYWLPWLVAHNLSTTTSARNPLLLPLRIRRDASSTSHHLILPSSLIVAATLNGTVPLLYHTHFHHPPKNIAAASGNNTSSHVDDDHISWF</sequence>
<keyword evidence="1" id="KW-0472">Membrane</keyword>
<evidence type="ECO:0000313" key="3">
    <source>
        <dbReference type="Proteomes" id="UP000051952"/>
    </source>
</evidence>
<reference evidence="3" key="1">
    <citation type="submission" date="2015-09" db="EMBL/GenBank/DDBJ databases">
        <authorList>
            <consortium name="Pathogen Informatics"/>
        </authorList>
    </citation>
    <scope>NUCLEOTIDE SEQUENCE [LARGE SCALE GENOMIC DNA]</scope>
    <source>
        <strain evidence="3">Lake Konstanz</strain>
    </source>
</reference>
<evidence type="ECO:0000313" key="2">
    <source>
        <dbReference type="EMBL" id="CUG91640.1"/>
    </source>
</evidence>
<evidence type="ECO:0000256" key="1">
    <source>
        <dbReference type="SAM" id="Phobius"/>
    </source>
</evidence>
<gene>
    <name evidence="2" type="ORF">BSAL_33090</name>
</gene>
<dbReference type="VEuPathDB" id="TriTrypDB:BSAL_33090"/>
<protein>
    <submittedName>
        <fullName evidence="2">Transmembrane protein, putative</fullName>
    </submittedName>
</protein>
<dbReference type="AlphaFoldDB" id="A0A0S4JQJ7"/>
<accession>A0A0S4JQJ7</accession>
<feature type="transmembrane region" description="Helical" evidence="1">
    <location>
        <begin position="12"/>
        <end position="30"/>
    </location>
</feature>
<keyword evidence="3" id="KW-1185">Reference proteome</keyword>
<keyword evidence="1 2" id="KW-0812">Transmembrane</keyword>
<proteinExistence type="predicted"/>
<keyword evidence="1" id="KW-1133">Transmembrane helix</keyword>
<feature type="non-terminal residue" evidence="2">
    <location>
        <position position="222"/>
    </location>
</feature>